<keyword evidence="7" id="KW-0560">Oxidoreductase</keyword>
<gene>
    <name evidence="15" type="ORF">Ga0061065_101385</name>
</gene>
<evidence type="ECO:0000313" key="16">
    <source>
        <dbReference type="Proteomes" id="UP000182769"/>
    </source>
</evidence>
<evidence type="ECO:0000256" key="6">
    <source>
        <dbReference type="ARBA" id="ARBA00022691"/>
    </source>
</evidence>
<evidence type="ECO:0000256" key="4">
    <source>
        <dbReference type="ARBA" id="ARBA00022603"/>
    </source>
</evidence>
<evidence type="ECO:0000256" key="9">
    <source>
        <dbReference type="ARBA" id="ARBA00023244"/>
    </source>
</evidence>
<dbReference type="InterPro" id="IPR000878">
    <property type="entry name" value="4pyrrol_Mease"/>
</dbReference>
<dbReference type="InterPro" id="IPR006366">
    <property type="entry name" value="CobA/CysG_C"/>
</dbReference>
<keyword evidence="6" id="KW-0949">S-adenosyl-L-methionine</keyword>
<organism evidence="15 16">
    <name type="scientific">Marinomonas fungiae</name>
    <dbReference type="NCBI Taxonomy" id="1137284"/>
    <lineage>
        <taxon>Bacteria</taxon>
        <taxon>Pseudomonadati</taxon>
        <taxon>Pseudomonadota</taxon>
        <taxon>Gammaproteobacteria</taxon>
        <taxon>Oceanospirillales</taxon>
        <taxon>Oceanospirillaceae</taxon>
        <taxon>Marinomonas</taxon>
    </lineage>
</organism>
<keyword evidence="4 13" id="KW-0489">Methyltransferase</keyword>
<keyword evidence="9" id="KW-0627">Porphyrin biosynthesis</keyword>
<dbReference type="GO" id="GO:0016829">
    <property type="term" value="F:lyase activity"/>
    <property type="evidence" value="ECO:0007669"/>
    <property type="project" value="UniProtKB-KW"/>
</dbReference>
<dbReference type="InterPro" id="IPR003043">
    <property type="entry name" value="Uropor_MeTrfase_CS"/>
</dbReference>
<evidence type="ECO:0000256" key="12">
    <source>
        <dbReference type="ARBA" id="ARBA00060548"/>
    </source>
</evidence>
<dbReference type="GO" id="GO:0009236">
    <property type="term" value="P:cobalamin biosynthetic process"/>
    <property type="evidence" value="ECO:0007669"/>
    <property type="project" value="UniProtKB-KW"/>
</dbReference>
<dbReference type="PROSITE" id="PS00839">
    <property type="entry name" value="SUMT_1"/>
    <property type="match status" value="1"/>
</dbReference>
<dbReference type="CDD" id="cd11642">
    <property type="entry name" value="SUMT"/>
    <property type="match status" value="1"/>
</dbReference>
<dbReference type="RefSeq" id="WP_055461507.1">
    <property type="nucleotide sequence ID" value="NZ_CYHG01000001.1"/>
</dbReference>
<evidence type="ECO:0000256" key="7">
    <source>
        <dbReference type="ARBA" id="ARBA00023002"/>
    </source>
</evidence>
<dbReference type="FunFam" id="3.40.1010.10:FF:000001">
    <property type="entry name" value="Siroheme synthase"/>
    <property type="match status" value="1"/>
</dbReference>
<accession>A0A0K6IHI4</accession>
<reference evidence="16" key="1">
    <citation type="submission" date="2015-08" db="EMBL/GenBank/DDBJ databases">
        <authorList>
            <person name="Varghese N."/>
        </authorList>
    </citation>
    <scope>NUCLEOTIDE SEQUENCE [LARGE SCALE GENOMIC DNA]</scope>
    <source>
        <strain evidence="16">JCM 18476</strain>
    </source>
</reference>
<dbReference type="EMBL" id="CYHG01000001">
    <property type="protein sequence ID" value="CUB02548.1"/>
    <property type="molecule type" value="Genomic_DNA"/>
</dbReference>
<evidence type="ECO:0000256" key="5">
    <source>
        <dbReference type="ARBA" id="ARBA00022679"/>
    </source>
</evidence>
<dbReference type="GO" id="GO:0032259">
    <property type="term" value="P:methylation"/>
    <property type="evidence" value="ECO:0007669"/>
    <property type="project" value="UniProtKB-KW"/>
</dbReference>
<dbReference type="AlphaFoldDB" id="A0A0K6IHI4"/>
<evidence type="ECO:0000256" key="2">
    <source>
        <dbReference type="ARBA" id="ARBA00012162"/>
    </source>
</evidence>
<comment type="similarity">
    <text evidence="1 13">Belongs to the precorrin methyltransferase family.</text>
</comment>
<dbReference type="UniPathway" id="UPA00262">
    <property type="reaction ID" value="UER00211"/>
</dbReference>
<sequence length="255" mass="27499">MTGKVYLIGAGPGDPDLLTMKAHRLLTAADVVLYDRLVGEQIIAMIPATAEKLYVGKAKSLHSLPQEEINALLATKAKEGKVVVRLKGGDPFIFGRGGEELEELVQEGVPFEVVPGVTAAAGCAAYAGIPLTHRDYAQSVRFLTGHLKDGTTELPWNELVHPAQTLVIYMGLTGLESISQSLIRFGMRPSMPVAIVEKGTSKDQRVFTSTIKDIHQIALQNEVKSPALLIIGEVVALQDKLSWFGKSCLIEQKGS</sequence>
<dbReference type="STRING" id="1137284.GCA_001418205_00386"/>
<dbReference type="NCBIfam" id="TIGR01469">
    <property type="entry name" value="cobA_cysG_Cterm"/>
    <property type="match status" value="1"/>
</dbReference>
<keyword evidence="16" id="KW-1185">Reference proteome</keyword>
<dbReference type="InterPro" id="IPR035996">
    <property type="entry name" value="4pyrrol_Methylase_sf"/>
</dbReference>
<dbReference type="SUPFAM" id="SSF53790">
    <property type="entry name" value="Tetrapyrrole methylase"/>
    <property type="match status" value="1"/>
</dbReference>
<dbReference type="Proteomes" id="UP000182769">
    <property type="component" value="Unassembled WGS sequence"/>
</dbReference>
<comment type="pathway">
    <text evidence="12">Cofactor biosynthesis; adenosylcobalamin biosynthesis; precorrin-2 from uroporphyrinogen III: step 1/1.</text>
</comment>
<evidence type="ECO:0000256" key="1">
    <source>
        <dbReference type="ARBA" id="ARBA00005879"/>
    </source>
</evidence>
<name>A0A0K6IHI4_9GAMM</name>
<dbReference type="OrthoDB" id="9815856at2"/>
<dbReference type="EC" id="2.1.1.107" evidence="2"/>
<dbReference type="Gene3D" id="3.40.1010.10">
    <property type="entry name" value="Cobalt-precorrin-4 Transmethylase, Domain 1"/>
    <property type="match status" value="1"/>
</dbReference>
<dbReference type="Pfam" id="PF00590">
    <property type="entry name" value="TP_methylase"/>
    <property type="match status" value="1"/>
</dbReference>
<keyword evidence="5 13" id="KW-0808">Transferase</keyword>
<keyword evidence="8" id="KW-0456">Lyase</keyword>
<dbReference type="GO" id="GO:0004851">
    <property type="term" value="F:uroporphyrin-III C-methyltransferase activity"/>
    <property type="evidence" value="ECO:0007669"/>
    <property type="project" value="UniProtKB-EC"/>
</dbReference>
<evidence type="ECO:0000256" key="8">
    <source>
        <dbReference type="ARBA" id="ARBA00023239"/>
    </source>
</evidence>
<evidence type="ECO:0000256" key="3">
    <source>
        <dbReference type="ARBA" id="ARBA00022573"/>
    </source>
</evidence>
<dbReference type="InterPro" id="IPR014777">
    <property type="entry name" value="4pyrrole_Mease_sub1"/>
</dbReference>
<evidence type="ECO:0000259" key="14">
    <source>
        <dbReference type="Pfam" id="PF00590"/>
    </source>
</evidence>
<dbReference type="PANTHER" id="PTHR45790:SF1">
    <property type="entry name" value="SIROHEME SYNTHASE"/>
    <property type="match status" value="1"/>
</dbReference>
<proteinExistence type="inferred from homology"/>
<dbReference type="FunFam" id="3.30.950.10:FF:000001">
    <property type="entry name" value="Siroheme synthase"/>
    <property type="match status" value="1"/>
</dbReference>
<dbReference type="Gene3D" id="3.30.950.10">
    <property type="entry name" value="Methyltransferase, Cobalt-precorrin-4 Transmethylase, Domain 2"/>
    <property type="match status" value="1"/>
</dbReference>
<evidence type="ECO:0000313" key="15">
    <source>
        <dbReference type="EMBL" id="CUB02548.1"/>
    </source>
</evidence>
<evidence type="ECO:0000256" key="10">
    <source>
        <dbReference type="ARBA" id="ARBA00023268"/>
    </source>
</evidence>
<keyword evidence="3" id="KW-0169">Cobalamin biosynthesis</keyword>
<feature type="domain" description="Tetrapyrrole methylase" evidence="14">
    <location>
        <begin position="4"/>
        <end position="214"/>
    </location>
</feature>
<dbReference type="InterPro" id="IPR050161">
    <property type="entry name" value="Siro_Cobalamin_biosynth"/>
</dbReference>
<dbReference type="InterPro" id="IPR014776">
    <property type="entry name" value="4pyrrole_Mease_sub2"/>
</dbReference>
<evidence type="ECO:0000256" key="13">
    <source>
        <dbReference type="RuleBase" id="RU003960"/>
    </source>
</evidence>
<dbReference type="GO" id="GO:0016491">
    <property type="term" value="F:oxidoreductase activity"/>
    <property type="evidence" value="ECO:0007669"/>
    <property type="project" value="UniProtKB-KW"/>
</dbReference>
<protein>
    <recommendedName>
        <fullName evidence="2">uroporphyrinogen-III C-methyltransferase</fullName>
        <ecNumber evidence="2">2.1.1.107</ecNumber>
    </recommendedName>
</protein>
<evidence type="ECO:0000256" key="11">
    <source>
        <dbReference type="ARBA" id="ARBA00025705"/>
    </source>
</evidence>
<dbReference type="PANTHER" id="PTHR45790">
    <property type="entry name" value="SIROHEME SYNTHASE-RELATED"/>
    <property type="match status" value="1"/>
</dbReference>
<dbReference type="PROSITE" id="PS00840">
    <property type="entry name" value="SUMT_2"/>
    <property type="match status" value="1"/>
</dbReference>
<dbReference type="NCBIfam" id="NF004790">
    <property type="entry name" value="PRK06136.1"/>
    <property type="match status" value="1"/>
</dbReference>
<keyword evidence="10" id="KW-0511">Multifunctional enzyme</keyword>
<dbReference type="GO" id="GO:0019354">
    <property type="term" value="P:siroheme biosynthetic process"/>
    <property type="evidence" value="ECO:0007669"/>
    <property type="project" value="UniProtKB-UniPathway"/>
</dbReference>
<comment type="pathway">
    <text evidence="11">Porphyrin-containing compound metabolism; siroheme biosynthesis; precorrin-2 from uroporphyrinogen III: step 1/1.</text>
</comment>